<evidence type="ECO:0000313" key="2">
    <source>
        <dbReference type="Proteomes" id="UP000187486"/>
    </source>
</evidence>
<dbReference type="STRING" id="76021.BS329_25920"/>
<sequence length="129" mass="13882">MAAGAFYRAGELINSAEWRGALTYLEHARAQLDGQLRGGEEAAHALYGALRLKSGLAAARAGDTDTSENHLSEARQLAAHVTPGSDYCRLAFDRDNVAIWSVGLAVERRDGTEAVKRASEMQISPTTPR</sequence>
<dbReference type="Proteomes" id="UP000187486">
    <property type="component" value="Unassembled WGS sequence"/>
</dbReference>
<proteinExistence type="predicted"/>
<organism evidence="1 2">
    <name type="scientific">Amycolatopsis coloradensis</name>
    <dbReference type="NCBI Taxonomy" id="76021"/>
    <lineage>
        <taxon>Bacteria</taxon>
        <taxon>Bacillati</taxon>
        <taxon>Actinomycetota</taxon>
        <taxon>Actinomycetes</taxon>
        <taxon>Pseudonocardiales</taxon>
        <taxon>Pseudonocardiaceae</taxon>
        <taxon>Amycolatopsis</taxon>
    </lineage>
</organism>
<dbReference type="EMBL" id="MQUQ01000015">
    <property type="protein sequence ID" value="OLZ47366.1"/>
    <property type="molecule type" value="Genomic_DNA"/>
</dbReference>
<evidence type="ECO:0008006" key="3">
    <source>
        <dbReference type="Google" id="ProtNLM"/>
    </source>
</evidence>
<protein>
    <recommendedName>
        <fullName evidence="3">MalT-like TPR region domain-containing protein</fullName>
    </recommendedName>
</protein>
<accession>A0A1R0KL29</accession>
<gene>
    <name evidence="1" type="ORF">BS329_25920</name>
</gene>
<dbReference type="RefSeq" id="WP_076163870.1">
    <property type="nucleotide sequence ID" value="NZ_JBEZVB010000003.1"/>
</dbReference>
<dbReference type="AlphaFoldDB" id="A0A1R0KL29"/>
<reference evidence="1 2" key="1">
    <citation type="submission" date="2016-01" db="EMBL/GenBank/DDBJ databases">
        <title>Amycolatopsis coloradensis genome sequencing and assembly.</title>
        <authorList>
            <person name="Mayilraj S."/>
        </authorList>
    </citation>
    <scope>NUCLEOTIDE SEQUENCE [LARGE SCALE GENOMIC DNA]</scope>
    <source>
        <strain evidence="1 2">DSM 44225</strain>
    </source>
</reference>
<comment type="caution">
    <text evidence="1">The sequence shown here is derived from an EMBL/GenBank/DDBJ whole genome shotgun (WGS) entry which is preliminary data.</text>
</comment>
<evidence type="ECO:0000313" key="1">
    <source>
        <dbReference type="EMBL" id="OLZ47366.1"/>
    </source>
</evidence>
<keyword evidence="2" id="KW-1185">Reference proteome</keyword>
<name>A0A1R0KL29_9PSEU</name>
<dbReference type="OrthoDB" id="3420984at2"/>